<feature type="compositionally biased region" description="Pro residues" evidence="1">
    <location>
        <begin position="8"/>
        <end position="24"/>
    </location>
</feature>
<comment type="caution">
    <text evidence="2">The sequence shown here is derived from an EMBL/GenBank/DDBJ whole genome shotgun (WGS) entry which is preliminary data.</text>
</comment>
<dbReference type="AlphaFoldDB" id="A0A0G0AF82"/>
<sequence length="611" mass="67811">MESTAPAHPQPSLLPPLQPPLQPHPHPHPDIWRHTGDDDSTLLDDLDHEPKVLKWYRDWDEWRRDIQPFIDVFIWRYMWSDKAVDDLRACPIPPQVQQFNPHARDVSELTKDEFGLYHNQNKIYYSKKQEYDRQNEMVDKTKALILRTIVPAKAELLDEKQSLREWIAILKATTAPTYRQRIEIERSHYNGVLERFDLDNNEADWAHEWYSAVTRCHKLNFPETHCGTWLRDLADCILPFSPPLFDKFMMGADRLDLAAIEWKTEAEEAIAFKKTHKCSNSSSSSSNNTNANNRQEAEAPSEIRSSTDVTSAGRIQAEPSDEKEVVELDATSPGEEDRLWTFLEVYREIRDLEFSGSEADVAINDAASVKDSESPLCPACNLKGHELRHCWYAFEERRPRGVMLSRARMRRVEKAIRTDKNLEQRVDDIYTAFTGGRFYQRQLMLGSTQSACAIRATRPLVIREAAPIRIGAAAPLTVAAEEPPAIPPAAAVAIGAHDAAAARVAAPLGVGAEAAGAVGRVALAPVVVAVEVGAHGGREEVACGVDAGAAVAAGDEGWEGGVAVGGVLRGADGDADVGKRELNFERNDPTEPGARELRAWRGENAGAKTGG</sequence>
<feature type="region of interest" description="Disordered" evidence="1">
    <location>
        <begin position="584"/>
        <end position="611"/>
    </location>
</feature>
<accession>A0A0G0AF82</accession>
<dbReference type="EMBL" id="JOKZ01000101">
    <property type="protein sequence ID" value="KKP03699.1"/>
    <property type="molecule type" value="Genomic_DNA"/>
</dbReference>
<dbReference type="OrthoDB" id="4897600at2759"/>
<gene>
    <name evidence="2" type="ORF">THAR02_04215</name>
</gene>
<feature type="region of interest" description="Disordered" evidence="1">
    <location>
        <begin position="1"/>
        <end position="36"/>
    </location>
</feature>
<evidence type="ECO:0000256" key="1">
    <source>
        <dbReference type="SAM" id="MobiDB-lite"/>
    </source>
</evidence>
<evidence type="ECO:0000313" key="3">
    <source>
        <dbReference type="Proteomes" id="UP000034112"/>
    </source>
</evidence>
<reference evidence="3" key="1">
    <citation type="journal article" date="2015" name="Genome Announc.">
        <title>Draft whole-genome sequence of the biocontrol agent Trichoderma harzianum T6776.</title>
        <authorList>
            <person name="Baroncelli R."/>
            <person name="Piaggeschi G."/>
            <person name="Fiorini L."/>
            <person name="Bertolini E."/>
            <person name="Zapparata A."/>
            <person name="Pe M.E."/>
            <person name="Sarrocco S."/>
            <person name="Vannacci G."/>
        </authorList>
    </citation>
    <scope>NUCLEOTIDE SEQUENCE [LARGE SCALE GENOMIC DNA]</scope>
    <source>
        <strain evidence="3">T6776</strain>
    </source>
</reference>
<protein>
    <submittedName>
        <fullName evidence="2">Uncharacterized protein</fullName>
    </submittedName>
</protein>
<organism evidence="2 3">
    <name type="scientific">Trichoderma harzianum</name>
    <name type="common">Hypocrea lixii</name>
    <dbReference type="NCBI Taxonomy" id="5544"/>
    <lineage>
        <taxon>Eukaryota</taxon>
        <taxon>Fungi</taxon>
        <taxon>Dikarya</taxon>
        <taxon>Ascomycota</taxon>
        <taxon>Pezizomycotina</taxon>
        <taxon>Sordariomycetes</taxon>
        <taxon>Hypocreomycetidae</taxon>
        <taxon>Hypocreales</taxon>
        <taxon>Hypocreaceae</taxon>
        <taxon>Trichoderma</taxon>
    </lineage>
</organism>
<feature type="region of interest" description="Disordered" evidence="1">
    <location>
        <begin position="277"/>
        <end position="331"/>
    </location>
</feature>
<dbReference type="OMA" id="GHELRHC"/>
<feature type="compositionally biased region" description="Basic and acidic residues" evidence="1">
    <location>
        <begin position="27"/>
        <end position="36"/>
    </location>
</feature>
<evidence type="ECO:0000313" key="2">
    <source>
        <dbReference type="EMBL" id="KKP03699.1"/>
    </source>
</evidence>
<proteinExistence type="predicted"/>
<dbReference type="Proteomes" id="UP000034112">
    <property type="component" value="Unassembled WGS sequence"/>
</dbReference>
<name>A0A0G0AF82_TRIHA</name>
<feature type="compositionally biased region" description="Basic and acidic residues" evidence="1">
    <location>
        <begin position="584"/>
        <end position="601"/>
    </location>
</feature>
<feature type="compositionally biased region" description="Low complexity" evidence="1">
    <location>
        <begin position="279"/>
        <end position="293"/>
    </location>
</feature>